<evidence type="ECO:0000313" key="5">
    <source>
        <dbReference type="Proteomes" id="UP000287866"/>
    </source>
</evidence>
<comment type="caution">
    <text evidence="4">The sequence shown here is derived from an EMBL/GenBank/DDBJ whole genome shotgun (WGS) entry which is preliminary data.</text>
</comment>
<feature type="region of interest" description="Disordered" evidence="1">
    <location>
        <begin position="1"/>
        <end position="49"/>
    </location>
</feature>
<gene>
    <name evidence="4" type="ORF">EPD83_013390</name>
</gene>
<dbReference type="Pfam" id="PF20789">
    <property type="entry name" value="4HBT_3C"/>
    <property type="match status" value="1"/>
</dbReference>
<dbReference type="SUPFAM" id="SSF54637">
    <property type="entry name" value="Thioesterase/thiol ester dehydrase-isomerase"/>
    <property type="match status" value="1"/>
</dbReference>
<dbReference type="InterPro" id="IPR042171">
    <property type="entry name" value="Acyl-CoA_hotdog"/>
</dbReference>
<feature type="compositionally biased region" description="Low complexity" evidence="1">
    <location>
        <begin position="28"/>
        <end position="39"/>
    </location>
</feature>
<feature type="compositionally biased region" description="Pro residues" evidence="1">
    <location>
        <begin position="16"/>
        <end position="27"/>
    </location>
</feature>
<evidence type="ECO:0000259" key="2">
    <source>
        <dbReference type="Pfam" id="PF13622"/>
    </source>
</evidence>
<dbReference type="Pfam" id="PF13622">
    <property type="entry name" value="4HBT_3"/>
    <property type="match status" value="1"/>
</dbReference>
<accession>A0A8T6R3Q3</accession>
<dbReference type="InterPro" id="IPR049450">
    <property type="entry name" value="ACOT8-like_C"/>
</dbReference>
<evidence type="ECO:0000313" key="4">
    <source>
        <dbReference type="EMBL" id="NHA69038.1"/>
    </source>
</evidence>
<keyword evidence="5" id="KW-1185">Reference proteome</keyword>
<dbReference type="Proteomes" id="UP000287866">
    <property type="component" value="Unassembled WGS sequence"/>
</dbReference>
<reference evidence="4" key="1">
    <citation type="submission" date="2020-03" db="EMBL/GenBank/DDBJ databases">
        <title>Phycicoccus flavus sp. nov., a novel endophytic actinobacterium isolated from branch of Kandelia candel.</title>
        <authorList>
            <person name="Tuo L."/>
        </authorList>
    </citation>
    <scope>NUCLEOTIDE SEQUENCE</scope>
    <source>
        <strain evidence="4">CMS6Z-2</strain>
    </source>
</reference>
<dbReference type="InterPro" id="IPR049449">
    <property type="entry name" value="TesB_ACOT8-like_N"/>
</dbReference>
<organism evidence="4 5">
    <name type="scientific">Phycicoccus flavus</name>
    <dbReference type="NCBI Taxonomy" id="2502783"/>
    <lineage>
        <taxon>Bacteria</taxon>
        <taxon>Bacillati</taxon>
        <taxon>Actinomycetota</taxon>
        <taxon>Actinomycetes</taxon>
        <taxon>Micrococcales</taxon>
        <taxon>Intrasporangiaceae</taxon>
        <taxon>Phycicoccus</taxon>
    </lineage>
</organism>
<evidence type="ECO:0000256" key="1">
    <source>
        <dbReference type="SAM" id="MobiDB-lite"/>
    </source>
</evidence>
<dbReference type="InterPro" id="IPR029069">
    <property type="entry name" value="HotDog_dom_sf"/>
</dbReference>
<evidence type="ECO:0000259" key="3">
    <source>
        <dbReference type="Pfam" id="PF20789"/>
    </source>
</evidence>
<dbReference type="AlphaFoldDB" id="A0A8T6R3Q3"/>
<dbReference type="EMBL" id="SAYU02000045">
    <property type="protein sequence ID" value="NHA69038.1"/>
    <property type="molecule type" value="Genomic_DNA"/>
</dbReference>
<proteinExistence type="predicted"/>
<dbReference type="Gene3D" id="2.40.160.210">
    <property type="entry name" value="Acyl-CoA thioesterase, double hotdog domain"/>
    <property type="match status" value="1"/>
</dbReference>
<protein>
    <submittedName>
        <fullName evidence="4">Thioesterase family protein</fullName>
    </submittedName>
</protein>
<feature type="domain" description="Acyl-CoA thioesterase-like C-terminal" evidence="3">
    <location>
        <begin position="197"/>
        <end position="325"/>
    </location>
</feature>
<name>A0A8T6R3Q3_9MICO</name>
<sequence length="329" mass="34858">MGVPAAGGCVHRDGIPDPPVGRPPFGPVRPGVGAGQRPGPRGRRRERAGRPVIVHAVARDGVVGSGPVSDGGAAAYFERLGEARFRATDATSGAWREDEQHISPALGLLAHVVERDRDGRRSDGLVLARLSYDILGVVPVAEVETSVRVLRPGRTIELVEATLSHAGRAVVVLRAWLLATRDTAAVAGTSLPGIPPPEQLPEWSPAEYWPGGFIGSVHLRRHREEAGRGWFWVRTDLPVLAGEPVSPTARVAGLLDIANGMTVRADPAGVHFPNIDLTAHLLRVPEGEWLGIDSTQTFGDTGIGVTSSVLHDARGPLGSLAQCLTVRPR</sequence>
<feature type="domain" description="Acyl-CoA thioesterase-like N-terminal HotDog" evidence="2">
    <location>
        <begin position="93"/>
        <end position="176"/>
    </location>
</feature>